<name>A0AA43QSX8_9LECA</name>
<dbReference type="Proteomes" id="UP001161017">
    <property type="component" value="Unassembled WGS sequence"/>
</dbReference>
<dbReference type="Pfam" id="PF04847">
    <property type="entry name" value="Calcipressin"/>
    <property type="match status" value="1"/>
</dbReference>
<feature type="compositionally biased region" description="Gly residues" evidence="2">
    <location>
        <begin position="264"/>
        <end position="273"/>
    </location>
</feature>
<evidence type="ECO:0000313" key="3">
    <source>
        <dbReference type="EMBL" id="MDI1491980.1"/>
    </source>
</evidence>
<feature type="region of interest" description="Disordered" evidence="2">
    <location>
        <begin position="262"/>
        <end position="400"/>
    </location>
</feature>
<dbReference type="EMBL" id="JAPUFD010000016">
    <property type="protein sequence ID" value="MDI1491980.1"/>
    <property type="molecule type" value="Genomic_DNA"/>
</dbReference>
<dbReference type="Gene3D" id="3.30.70.330">
    <property type="match status" value="1"/>
</dbReference>
<keyword evidence="4" id="KW-1185">Reference proteome</keyword>
<comment type="similarity">
    <text evidence="1">Belongs to the RCAN family.</text>
</comment>
<dbReference type="GO" id="GO:0003676">
    <property type="term" value="F:nucleic acid binding"/>
    <property type="evidence" value="ECO:0007669"/>
    <property type="project" value="InterPro"/>
</dbReference>
<comment type="caution">
    <text evidence="3">The sequence shown here is derived from an EMBL/GenBank/DDBJ whole genome shotgun (WGS) entry which is preliminary data.</text>
</comment>
<dbReference type="GO" id="GO:0005634">
    <property type="term" value="C:nucleus"/>
    <property type="evidence" value="ECO:0007669"/>
    <property type="project" value="TreeGrafter"/>
</dbReference>
<organism evidence="3 4">
    <name type="scientific">Ramalina farinacea</name>
    <dbReference type="NCBI Taxonomy" id="258253"/>
    <lineage>
        <taxon>Eukaryota</taxon>
        <taxon>Fungi</taxon>
        <taxon>Dikarya</taxon>
        <taxon>Ascomycota</taxon>
        <taxon>Pezizomycotina</taxon>
        <taxon>Lecanoromycetes</taxon>
        <taxon>OSLEUM clade</taxon>
        <taxon>Lecanoromycetidae</taxon>
        <taxon>Lecanorales</taxon>
        <taxon>Lecanorineae</taxon>
        <taxon>Ramalinaceae</taxon>
        <taxon>Ramalina</taxon>
    </lineage>
</organism>
<feature type="compositionally biased region" description="Pro residues" evidence="2">
    <location>
        <begin position="71"/>
        <end position="87"/>
    </location>
</feature>
<dbReference type="AlphaFoldDB" id="A0AA43QSX8"/>
<feature type="region of interest" description="Disordered" evidence="2">
    <location>
        <begin position="40"/>
        <end position="87"/>
    </location>
</feature>
<evidence type="ECO:0000313" key="4">
    <source>
        <dbReference type="Proteomes" id="UP001161017"/>
    </source>
</evidence>
<feature type="compositionally biased region" description="Basic and acidic residues" evidence="2">
    <location>
        <begin position="313"/>
        <end position="327"/>
    </location>
</feature>
<feature type="compositionally biased region" description="Acidic residues" evidence="2">
    <location>
        <begin position="301"/>
        <end position="312"/>
    </location>
</feature>
<proteinExistence type="inferred from homology"/>
<reference evidence="3" key="1">
    <citation type="journal article" date="2023" name="Genome Biol. Evol.">
        <title>First Whole Genome Sequence and Flow Cytometry Genome Size Data for the Lichen-Forming Fungus Ramalina farinacea (Ascomycota).</title>
        <authorList>
            <person name="Llewellyn T."/>
            <person name="Mian S."/>
            <person name="Hill R."/>
            <person name="Leitch I.J."/>
            <person name="Gaya E."/>
        </authorList>
    </citation>
    <scope>NUCLEOTIDE SEQUENCE</scope>
    <source>
        <strain evidence="3">LIQ254RAFAR</strain>
    </source>
</reference>
<dbReference type="PANTHER" id="PTHR10300:SF14">
    <property type="entry name" value="PROTEIN SARAH"/>
    <property type="match status" value="1"/>
</dbReference>
<feature type="compositionally biased region" description="Acidic residues" evidence="2">
    <location>
        <begin position="281"/>
        <end position="293"/>
    </location>
</feature>
<gene>
    <name evidence="3" type="ORF">OHK93_003191</name>
</gene>
<dbReference type="GO" id="GO:0005737">
    <property type="term" value="C:cytoplasm"/>
    <property type="evidence" value="ECO:0007669"/>
    <property type="project" value="TreeGrafter"/>
</dbReference>
<dbReference type="InterPro" id="IPR012677">
    <property type="entry name" value="Nucleotide-bd_a/b_plait_sf"/>
</dbReference>
<feature type="compositionally biased region" description="Acidic residues" evidence="2">
    <location>
        <begin position="371"/>
        <end position="380"/>
    </location>
</feature>
<evidence type="ECO:0000256" key="2">
    <source>
        <dbReference type="SAM" id="MobiDB-lite"/>
    </source>
</evidence>
<dbReference type="InterPro" id="IPR006931">
    <property type="entry name" value="Calcipressin"/>
</dbReference>
<evidence type="ECO:0000256" key="1">
    <source>
        <dbReference type="ARBA" id="ARBA00008209"/>
    </source>
</evidence>
<protein>
    <recommendedName>
        <fullName evidence="5">Calcipressin-domain-containing protein</fullName>
    </recommendedName>
</protein>
<sequence length="400" mass="43387">MAMCREAKRLGLSKMIERSGRYFTLLPMYNYAIQKKTAENCPGRGRALGGMRRKPQNHRDAAPQGSYQQQTPPPPPPPYPWTSPPSPLLWPSPPSNTLLITQLNNPATFHGASLEKIRDLLSSPTPLNSFSPLRSLRRIIVSYPTIEAACAARELLESPGALPLASSLSSPASHANTTTTTTTTYGEKQQQQQQQQKMKIYFGSPTPILGAGGSQEDQHLHPPAMGKLLFISPPPSPPCGWEIREEEPPNKETHAEDLQRALAGLGGGGGGGSNFEHDGSDEGEDMEEEEEGMGGERSVDDYEEGNEEEELDGFGKRKTEGTRARDVRARRKSLTTMVYHPRDHGDREDLPAVMVEDMSGAVGGVGRGEGEGGDDDDGEGGEGKKIMAHTARPPVELMEG</sequence>
<feature type="region of interest" description="Disordered" evidence="2">
    <location>
        <begin position="165"/>
        <end position="196"/>
    </location>
</feature>
<dbReference type="GO" id="GO:0008597">
    <property type="term" value="F:calcium-dependent protein serine/threonine phosphatase regulator activity"/>
    <property type="evidence" value="ECO:0007669"/>
    <property type="project" value="TreeGrafter"/>
</dbReference>
<dbReference type="InterPro" id="IPR035979">
    <property type="entry name" value="RBD_domain_sf"/>
</dbReference>
<dbReference type="GO" id="GO:0019722">
    <property type="term" value="P:calcium-mediated signaling"/>
    <property type="evidence" value="ECO:0007669"/>
    <property type="project" value="InterPro"/>
</dbReference>
<evidence type="ECO:0008006" key="5">
    <source>
        <dbReference type="Google" id="ProtNLM"/>
    </source>
</evidence>
<accession>A0AA43QSX8</accession>
<dbReference type="SUPFAM" id="SSF54928">
    <property type="entry name" value="RNA-binding domain, RBD"/>
    <property type="match status" value="1"/>
</dbReference>
<dbReference type="PANTHER" id="PTHR10300">
    <property type="entry name" value="CALCIPRESSIN"/>
    <property type="match status" value="1"/>
</dbReference>
<feature type="compositionally biased region" description="Basic and acidic residues" evidence="2">
    <location>
        <begin position="340"/>
        <end position="350"/>
    </location>
</feature>